<reference evidence="2" key="2">
    <citation type="journal article" date="2017" name="J. Anim. Genet.">
        <title>Multiple reference genome sequences of hot pepper reveal the massive evolution of plant disease resistance genes by retroduplication.</title>
        <authorList>
            <person name="Kim S."/>
            <person name="Park J."/>
            <person name="Yeom S.-I."/>
            <person name="Kim Y.-M."/>
            <person name="Seo E."/>
            <person name="Kim K.-T."/>
            <person name="Kim M.-S."/>
            <person name="Lee J.M."/>
            <person name="Cheong K."/>
            <person name="Shin H.-S."/>
            <person name="Kim S.-B."/>
            <person name="Han K."/>
            <person name="Lee J."/>
            <person name="Park M."/>
            <person name="Lee H.-A."/>
            <person name="Lee H.-Y."/>
            <person name="Lee Y."/>
            <person name="Oh S."/>
            <person name="Lee J.H."/>
            <person name="Choi E."/>
            <person name="Choi E."/>
            <person name="Lee S.E."/>
            <person name="Jeon J."/>
            <person name="Kim H."/>
            <person name="Choi G."/>
            <person name="Song H."/>
            <person name="Lee J."/>
            <person name="Lee S.-C."/>
            <person name="Kwon J.-K."/>
            <person name="Lee H.-Y."/>
            <person name="Koo N."/>
            <person name="Hong Y."/>
            <person name="Kim R.W."/>
            <person name="Kang W.-H."/>
            <person name="Huh J.H."/>
            <person name="Kang B.-C."/>
            <person name="Yang T.-J."/>
            <person name="Lee Y.-H."/>
            <person name="Bennetzen J.L."/>
            <person name="Choi D."/>
        </authorList>
    </citation>
    <scope>NUCLEOTIDE SEQUENCE [LARGE SCALE GENOMIC DNA]</scope>
    <source>
        <strain evidence="2">cv. PBC81</strain>
    </source>
</reference>
<dbReference type="AlphaFoldDB" id="A0A2G2W5H5"/>
<dbReference type="InterPro" id="IPR038765">
    <property type="entry name" value="Papain-like_cys_pep_sf"/>
</dbReference>
<name>A0A2G2W5H5_CAPBA</name>
<accession>A0A2G2W5H5</accession>
<evidence type="ECO:0000313" key="1">
    <source>
        <dbReference type="EMBL" id="PHT40480.1"/>
    </source>
</evidence>
<dbReference type="OrthoDB" id="1325125at2759"/>
<dbReference type="Proteomes" id="UP000224567">
    <property type="component" value="Unassembled WGS sequence"/>
</dbReference>
<dbReference type="EMBL" id="MLFT02000008">
    <property type="protein sequence ID" value="PHT40480.1"/>
    <property type="molecule type" value="Genomic_DNA"/>
</dbReference>
<keyword evidence="2" id="KW-1185">Reference proteome</keyword>
<dbReference type="SUPFAM" id="SSF54001">
    <property type="entry name" value="Cysteine proteinases"/>
    <property type="match status" value="1"/>
</dbReference>
<organism evidence="1 2">
    <name type="scientific">Capsicum baccatum</name>
    <name type="common">Peruvian pepper</name>
    <dbReference type="NCBI Taxonomy" id="33114"/>
    <lineage>
        <taxon>Eukaryota</taxon>
        <taxon>Viridiplantae</taxon>
        <taxon>Streptophyta</taxon>
        <taxon>Embryophyta</taxon>
        <taxon>Tracheophyta</taxon>
        <taxon>Spermatophyta</taxon>
        <taxon>Magnoliopsida</taxon>
        <taxon>eudicotyledons</taxon>
        <taxon>Gunneridae</taxon>
        <taxon>Pentapetalae</taxon>
        <taxon>asterids</taxon>
        <taxon>lamiids</taxon>
        <taxon>Solanales</taxon>
        <taxon>Solanaceae</taxon>
        <taxon>Solanoideae</taxon>
        <taxon>Capsiceae</taxon>
        <taxon>Capsicum</taxon>
    </lineage>
</organism>
<proteinExistence type="predicted"/>
<reference evidence="1 2" key="1">
    <citation type="journal article" date="2017" name="Genome Biol.">
        <title>New reference genome sequences of hot pepper reveal the massive evolution of plant disease-resistance genes by retroduplication.</title>
        <authorList>
            <person name="Kim S."/>
            <person name="Park J."/>
            <person name="Yeom S.I."/>
            <person name="Kim Y.M."/>
            <person name="Seo E."/>
            <person name="Kim K.T."/>
            <person name="Kim M.S."/>
            <person name="Lee J.M."/>
            <person name="Cheong K."/>
            <person name="Shin H.S."/>
            <person name="Kim S.B."/>
            <person name="Han K."/>
            <person name="Lee J."/>
            <person name="Park M."/>
            <person name="Lee H.A."/>
            <person name="Lee H.Y."/>
            <person name="Lee Y."/>
            <person name="Oh S."/>
            <person name="Lee J.H."/>
            <person name="Choi E."/>
            <person name="Choi E."/>
            <person name="Lee S.E."/>
            <person name="Jeon J."/>
            <person name="Kim H."/>
            <person name="Choi G."/>
            <person name="Song H."/>
            <person name="Lee J."/>
            <person name="Lee S.C."/>
            <person name="Kwon J.K."/>
            <person name="Lee H.Y."/>
            <person name="Koo N."/>
            <person name="Hong Y."/>
            <person name="Kim R.W."/>
            <person name="Kang W.H."/>
            <person name="Huh J.H."/>
            <person name="Kang B.C."/>
            <person name="Yang T.J."/>
            <person name="Lee Y.H."/>
            <person name="Bennetzen J.L."/>
            <person name="Choi D."/>
        </authorList>
    </citation>
    <scope>NUCLEOTIDE SEQUENCE [LARGE SCALE GENOMIC DNA]</scope>
    <source>
        <strain evidence="2">cv. PBC81</strain>
    </source>
</reference>
<sequence length="314" mass="35015">MASKRKEIESILSKGTSEAARLHVYIHHYMSLLYKRYLNQKQKIMNMGMKNVSKEMIQMPIALSLKSWSKPSTLIVILWQCDGATDLIGDFVVKSAMGRGVHGMIVHPSLISINREWKMPFFLTLQSVQTLSDPKVIDRIKKKLFGAIVITRKIILEGGLVVDDGSGSGSGSGVAVGANDASLTVFERTNHYDYNHTGYTDFAPSSECSVCKCQDCKAKHDRVCTDWSTIEAYQDKMGNPFDVEYVEGIAQQSIGSLNCGIFVATSIEYLSDELQVPNDELDAGLHRKKYSTLLWIYGEAKAQKPYASNIKDPR</sequence>
<dbReference type="PANTHER" id="PTHR33022">
    <property type="entry name" value="DUF1985 DOMAIN-CONTAINING PROTEIN"/>
    <property type="match status" value="1"/>
</dbReference>
<evidence type="ECO:0000313" key="2">
    <source>
        <dbReference type="Proteomes" id="UP000224567"/>
    </source>
</evidence>
<comment type="caution">
    <text evidence="1">The sequence shown here is derived from an EMBL/GenBank/DDBJ whole genome shotgun (WGS) entry which is preliminary data.</text>
</comment>
<dbReference type="PANTHER" id="PTHR33022:SF13">
    <property type="entry name" value="UBIQUITIN-LIKE PROTEASE FAMILY PROFILE DOMAIN-CONTAINING PROTEIN"/>
    <property type="match status" value="1"/>
</dbReference>
<gene>
    <name evidence="1" type="ORF">CQW23_19334</name>
</gene>
<evidence type="ECO:0008006" key="3">
    <source>
        <dbReference type="Google" id="ProtNLM"/>
    </source>
</evidence>
<protein>
    <recommendedName>
        <fullName evidence="3">Ubiquitin-like protease family profile domain-containing protein</fullName>
    </recommendedName>
</protein>